<keyword evidence="5" id="KW-1185">Reference proteome</keyword>
<organism evidence="4 5">
    <name type="scientific">Spiribacter onubensis</name>
    <dbReference type="NCBI Taxonomy" id="3122420"/>
    <lineage>
        <taxon>Bacteria</taxon>
        <taxon>Pseudomonadati</taxon>
        <taxon>Pseudomonadota</taxon>
        <taxon>Gammaproteobacteria</taxon>
        <taxon>Chromatiales</taxon>
        <taxon>Ectothiorhodospiraceae</taxon>
        <taxon>Spiribacter</taxon>
    </lineage>
</organism>
<feature type="chain" id="PRO_5046043550" evidence="3">
    <location>
        <begin position="18"/>
        <end position="127"/>
    </location>
</feature>
<keyword evidence="2" id="KW-1133">Transmembrane helix</keyword>
<comment type="caution">
    <text evidence="4">The sequence shown here is derived from an EMBL/GenBank/DDBJ whole genome shotgun (WGS) entry which is preliminary data.</text>
</comment>
<evidence type="ECO:0000313" key="5">
    <source>
        <dbReference type="Proteomes" id="UP001556653"/>
    </source>
</evidence>
<feature type="transmembrane region" description="Helical" evidence="2">
    <location>
        <begin position="27"/>
        <end position="51"/>
    </location>
</feature>
<dbReference type="Proteomes" id="UP001556653">
    <property type="component" value="Unassembled WGS sequence"/>
</dbReference>
<reference evidence="4 5" key="1">
    <citation type="submission" date="2024-02" db="EMBL/GenBank/DDBJ databases">
        <title>New especies of Spiribacter isolated from saline water.</title>
        <authorList>
            <person name="Leon M.J."/>
            <person name="De La Haba R."/>
            <person name="Sanchez-Porro C."/>
            <person name="Ventosa A."/>
        </authorList>
    </citation>
    <scope>NUCLEOTIDE SEQUENCE [LARGE SCALE GENOMIC DNA]</scope>
    <source>
        <strain evidence="5">ag22IC4-227</strain>
    </source>
</reference>
<name>A0ABV3S6T7_9GAMM</name>
<keyword evidence="3" id="KW-0732">Signal</keyword>
<keyword evidence="2" id="KW-0812">Transmembrane</keyword>
<evidence type="ECO:0000313" key="4">
    <source>
        <dbReference type="EMBL" id="MEX0385848.1"/>
    </source>
</evidence>
<accession>A0ABV3S6T7</accession>
<keyword evidence="2" id="KW-0472">Membrane</keyword>
<evidence type="ECO:0000256" key="2">
    <source>
        <dbReference type="SAM" id="Phobius"/>
    </source>
</evidence>
<sequence length="127" mass="14326">MLLIGASLGIFSGASYAQDAQLISTDLLETAVLVIAGAVNLLLGGTAFLLWESIRSTRRAIEAEAEHRQTAEERIFAEKLRIEKELDAHRQYAASTFVRRDDYHEDIDNLKSLIQQIIERLDRKVDK</sequence>
<keyword evidence="1" id="KW-0175">Coiled coil</keyword>
<dbReference type="EMBL" id="JBAKFJ010000001">
    <property type="protein sequence ID" value="MEX0385848.1"/>
    <property type="molecule type" value="Genomic_DNA"/>
</dbReference>
<evidence type="ECO:0000256" key="3">
    <source>
        <dbReference type="SAM" id="SignalP"/>
    </source>
</evidence>
<feature type="coiled-coil region" evidence="1">
    <location>
        <begin position="100"/>
        <end position="127"/>
    </location>
</feature>
<protein>
    <submittedName>
        <fullName evidence="4">Uncharacterized protein</fullName>
    </submittedName>
</protein>
<gene>
    <name evidence="4" type="ORF">V6X64_02415</name>
</gene>
<feature type="signal peptide" evidence="3">
    <location>
        <begin position="1"/>
        <end position="17"/>
    </location>
</feature>
<evidence type="ECO:0000256" key="1">
    <source>
        <dbReference type="SAM" id="Coils"/>
    </source>
</evidence>
<dbReference type="RefSeq" id="WP_367966329.1">
    <property type="nucleotide sequence ID" value="NZ_JBAKFJ010000001.1"/>
</dbReference>
<proteinExistence type="predicted"/>